<gene>
    <name evidence="1" type="ORF">Scep_030282</name>
</gene>
<dbReference type="AlphaFoldDB" id="A0AAP0DZH3"/>
<dbReference type="EMBL" id="JBBNAG010000013">
    <property type="protein sequence ID" value="KAK9083811.1"/>
    <property type="molecule type" value="Genomic_DNA"/>
</dbReference>
<reference evidence="1 2" key="1">
    <citation type="submission" date="2024-01" db="EMBL/GenBank/DDBJ databases">
        <title>Genome assemblies of Stephania.</title>
        <authorList>
            <person name="Yang L."/>
        </authorList>
    </citation>
    <scope>NUCLEOTIDE SEQUENCE [LARGE SCALE GENOMIC DNA]</scope>
    <source>
        <strain evidence="1">JXDWG</strain>
        <tissue evidence="1">Leaf</tissue>
    </source>
</reference>
<proteinExistence type="predicted"/>
<keyword evidence="2" id="KW-1185">Reference proteome</keyword>
<evidence type="ECO:0000313" key="1">
    <source>
        <dbReference type="EMBL" id="KAK9083811.1"/>
    </source>
</evidence>
<evidence type="ECO:0000313" key="2">
    <source>
        <dbReference type="Proteomes" id="UP001419268"/>
    </source>
</evidence>
<comment type="caution">
    <text evidence="1">The sequence shown here is derived from an EMBL/GenBank/DDBJ whole genome shotgun (WGS) entry which is preliminary data.</text>
</comment>
<sequence>MLHDQIYNLETLLLQAPNRSIRGAYNNNPSHVLCQKLKPTQKSNPLRRCYEKLKYSRTLSIRLVSLQSLQSRQDLLRFILQFTPVISIP</sequence>
<organism evidence="1 2">
    <name type="scientific">Stephania cephalantha</name>
    <dbReference type="NCBI Taxonomy" id="152367"/>
    <lineage>
        <taxon>Eukaryota</taxon>
        <taxon>Viridiplantae</taxon>
        <taxon>Streptophyta</taxon>
        <taxon>Embryophyta</taxon>
        <taxon>Tracheophyta</taxon>
        <taxon>Spermatophyta</taxon>
        <taxon>Magnoliopsida</taxon>
        <taxon>Ranunculales</taxon>
        <taxon>Menispermaceae</taxon>
        <taxon>Menispermoideae</taxon>
        <taxon>Cissampelideae</taxon>
        <taxon>Stephania</taxon>
    </lineage>
</organism>
<accession>A0AAP0DZH3</accession>
<name>A0AAP0DZH3_9MAGN</name>
<dbReference type="Proteomes" id="UP001419268">
    <property type="component" value="Unassembled WGS sequence"/>
</dbReference>
<protein>
    <submittedName>
        <fullName evidence="1">Uncharacterized protein</fullName>
    </submittedName>
</protein>